<evidence type="ECO:0000256" key="1">
    <source>
        <dbReference type="SAM" id="SignalP"/>
    </source>
</evidence>
<keyword evidence="1" id="KW-0732">Signal</keyword>
<organism evidence="2 3">
    <name type="scientific">Ancylostoma ceylanicum</name>
    <dbReference type="NCBI Taxonomy" id="53326"/>
    <lineage>
        <taxon>Eukaryota</taxon>
        <taxon>Metazoa</taxon>
        <taxon>Ecdysozoa</taxon>
        <taxon>Nematoda</taxon>
        <taxon>Chromadorea</taxon>
        <taxon>Rhabditida</taxon>
        <taxon>Rhabditina</taxon>
        <taxon>Rhabditomorpha</taxon>
        <taxon>Strongyloidea</taxon>
        <taxon>Ancylostomatidae</taxon>
        <taxon>Ancylostomatinae</taxon>
        <taxon>Ancylostoma</taxon>
    </lineage>
</organism>
<dbReference type="Proteomes" id="UP000024635">
    <property type="component" value="Unassembled WGS sequence"/>
</dbReference>
<accession>A0A016W1I1</accession>
<keyword evidence="3" id="KW-1185">Reference proteome</keyword>
<evidence type="ECO:0000313" key="2">
    <source>
        <dbReference type="EMBL" id="EYC33709.1"/>
    </source>
</evidence>
<name>A0A016W1I1_9BILA</name>
<feature type="signal peptide" evidence="1">
    <location>
        <begin position="1"/>
        <end position="16"/>
    </location>
</feature>
<feature type="chain" id="PRO_5001491409" evidence="1">
    <location>
        <begin position="17"/>
        <end position="69"/>
    </location>
</feature>
<dbReference type="EMBL" id="JARK01001338">
    <property type="protein sequence ID" value="EYC33709.1"/>
    <property type="molecule type" value="Genomic_DNA"/>
</dbReference>
<sequence>MTTWWISRVLAHGTHAIAEECVCAQPVEHVQGIHLGVRIALQTRAQANPFQPYRSFVGRLCANCQKLLA</sequence>
<protein>
    <submittedName>
        <fullName evidence="2">Uncharacterized protein</fullName>
    </submittedName>
</protein>
<proteinExistence type="predicted"/>
<comment type="caution">
    <text evidence="2">The sequence shown here is derived from an EMBL/GenBank/DDBJ whole genome shotgun (WGS) entry which is preliminary data.</text>
</comment>
<dbReference type="AlphaFoldDB" id="A0A016W1I1"/>
<evidence type="ECO:0000313" key="3">
    <source>
        <dbReference type="Proteomes" id="UP000024635"/>
    </source>
</evidence>
<gene>
    <name evidence="2" type="primary">Acey_s0002.g943</name>
    <name evidence="2" type="ORF">Y032_0002g943</name>
</gene>
<reference evidence="3" key="1">
    <citation type="journal article" date="2015" name="Nat. Genet.">
        <title>The genome and transcriptome of the zoonotic hookworm Ancylostoma ceylanicum identify infection-specific gene families.</title>
        <authorList>
            <person name="Schwarz E.M."/>
            <person name="Hu Y."/>
            <person name="Antoshechkin I."/>
            <person name="Miller M.M."/>
            <person name="Sternberg P.W."/>
            <person name="Aroian R.V."/>
        </authorList>
    </citation>
    <scope>NUCLEOTIDE SEQUENCE</scope>
    <source>
        <strain evidence="3">HY135</strain>
    </source>
</reference>